<evidence type="ECO:0000256" key="3">
    <source>
        <dbReference type="ARBA" id="ARBA00022840"/>
    </source>
</evidence>
<keyword evidence="1" id="KW-0813">Transport</keyword>
<keyword evidence="6" id="KW-1185">Reference proteome</keyword>
<accession>A0AAE3SUL3</accession>
<proteinExistence type="predicted"/>
<dbReference type="Proteomes" id="UP001208771">
    <property type="component" value="Unassembled WGS sequence"/>
</dbReference>
<feature type="domain" description="ABC transporter" evidence="4">
    <location>
        <begin position="9"/>
        <end position="256"/>
    </location>
</feature>
<gene>
    <name evidence="5" type="ORF">NOF55_08825</name>
</gene>
<dbReference type="RefSeq" id="WP_306411001.1">
    <property type="nucleotide sequence ID" value="NZ_JANFPI010000003.1"/>
</dbReference>
<dbReference type="InterPro" id="IPR003593">
    <property type="entry name" value="AAA+_ATPase"/>
</dbReference>
<keyword evidence="3 5" id="KW-0067">ATP-binding</keyword>
<dbReference type="Gene3D" id="3.40.50.300">
    <property type="entry name" value="P-loop containing nucleotide triphosphate hydrolases"/>
    <property type="match status" value="1"/>
</dbReference>
<organism evidence="5 6">
    <name type="scientific">Ectorhizobium quercum</name>
    <dbReference type="NCBI Taxonomy" id="2965071"/>
    <lineage>
        <taxon>Bacteria</taxon>
        <taxon>Pseudomonadati</taxon>
        <taxon>Pseudomonadota</taxon>
        <taxon>Alphaproteobacteria</taxon>
        <taxon>Hyphomicrobiales</taxon>
        <taxon>Rhizobiaceae</taxon>
        <taxon>Ectorhizobium</taxon>
    </lineage>
</organism>
<evidence type="ECO:0000256" key="1">
    <source>
        <dbReference type="ARBA" id="ARBA00022448"/>
    </source>
</evidence>
<reference evidence="5" key="1">
    <citation type="submission" date="2022-07" db="EMBL/GenBank/DDBJ databases">
        <title>Ectorhizobium quercum gen.nov., sp. nov.</title>
        <authorList>
            <person name="Ma T."/>
            <person name="Li Y."/>
        </authorList>
    </citation>
    <scope>NUCLEOTIDE SEQUENCE</scope>
    <source>
        <strain evidence="5">BDR2-2</strain>
    </source>
</reference>
<dbReference type="PROSITE" id="PS50893">
    <property type="entry name" value="ABC_TRANSPORTER_2"/>
    <property type="match status" value="1"/>
</dbReference>
<evidence type="ECO:0000256" key="2">
    <source>
        <dbReference type="ARBA" id="ARBA00022741"/>
    </source>
</evidence>
<evidence type="ECO:0000313" key="5">
    <source>
        <dbReference type="EMBL" id="MCX8997207.1"/>
    </source>
</evidence>
<dbReference type="AlphaFoldDB" id="A0AAE3SUL3"/>
<dbReference type="InterPro" id="IPR032823">
    <property type="entry name" value="BCA_ABC_TP_C"/>
</dbReference>
<dbReference type="Pfam" id="PF12399">
    <property type="entry name" value="BCA_ABC_TP_C"/>
    <property type="match status" value="1"/>
</dbReference>
<evidence type="ECO:0000313" key="6">
    <source>
        <dbReference type="Proteomes" id="UP001208771"/>
    </source>
</evidence>
<comment type="caution">
    <text evidence="5">The sequence shown here is derived from an EMBL/GenBank/DDBJ whole genome shotgun (WGS) entry which is preliminary data.</text>
</comment>
<dbReference type="InterPro" id="IPR027417">
    <property type="entry name" value="P-loop_NTPase"/>
</dbReference>
<evidence type="ECO:0000259" key="4">
    <source>
        <dbReference type="PROSITE" id="PS50893"/>
    </source>
</evidence>
<protein>
    <submittedName>
        <fullName evidence="5">ABC transporter ATP-binding protein</fullName>
    </submittedName>
</protein>
<dbReference type="Pfam" id="PF00005">
    <property type="entry name" value="ABC_tran"/>
    <property type="match status" value="1"/>
</dbReference>
<dbReference type="FunFam" id="3.40.50.300:FF:000421">
    <property type="entry name" value="Branched-chain amino acid ABC transporter ATP-binding protein"/>
    <property type="match status" value="1"/>
</dbReference>
<dbReference type="PANTHER" id="PTHR45772:SF2">
    <property type="entry name" value="ABC TRANSPORTER ATP-BINDING PROTEIN"/>
    <property type="match status" value="1"/>
</dbReference>
<dbReference type="GO" id="GO:0016887">
    <property type="term" value="F:ATP hydrolysis activity"/>
    <property type="evidence" value="ECO:0007669"/>
    <property type="project" value="InterPro"/>
</dbReference>
<dbReference type="SMART" id="SM00382">
    <property type="entry name" value="AAA"/>
    <property type="match status" value="1"/>
</dbReference>
<name>A0AAE3SUL3_9HYPH</name>
<dbReference type="InterPro" id="IPR051120">
    <property type="entry name" value="ABC_AA/LPS_Transport"/>
</dbReference>
<dbReference type="EMBL" id="JANFPI010000003">
    <property type="protein sequence ID" value="MCX8997207.1"/>
    <property type="molecule type" value="Genomic_DNA"/>
</dbReference>
<dbReference type="PANTHER" id="PTHR45772">
    <property type="entry name" value="CONSERVED COMPONENT OF ABC TRANSPORTER FOR NATURAL AMINO ACIDS-RELATED"/>
    <property type="match status" value="1"/>
</dbReference>
<keyword evidence="2" id="KW-0547">Nucleotide-binding</keyword>
<dbReference type="InterPro" id="IPR003439">
    <property type="entry name" value="ABC_transporter-like_ATP-bd"/>
</dbReference>
<dbReference type="GO" id="GO:0005886">
    <property type="term" value="C:plasma membrane"/>
    <property type="evidence" value="ECO:0007669"/>
    <property type="project" value="TreeGrafter"/>
</dbReference>
<dbReference type="SUPFAM" id="SSF52540">
    <property type="entry name" value="P-loop containing nucleoside triphosphate hydrolases"/>
    <property type="match status" value="1"/>
</dbReference>
<sequence length="265" mass="28290">MMEAGHALLEGHGISLSFGGLKVLKGLDVEFRAGEITGLIGPNGAGKTSLFNCLTGAYRPQGGSIAYAGEPLDGLSPSARAHKGIVRSFQTVALCPDLTVAENVMMGLARNYHAGWLDAFLPLPRGRREREDMRAAAVRALADFGLGDAADLLPGQLPPGMQRLVEIARAVVGRPRVLLLDEPAAGLNNAETRELTRALKALSSPDLVMVVVEHDMDLVMSICDRIYVLNFGERVACGTPEAIRRDPQVISIYLGSDEDEPAHGQ</sequence>
<dbReference type="CDD" id="cd03219">
    <property type="entry name" value="ABC_Mj1267_LivG_branched"/>
    <property type="match status" value="1"/>
</dbReference>
<dbReference type="GO" id="GO:0005524">
    <property type="term" value="F:ATP binding"/>
    <property type="evidence" value="ECO:0007669"/>
    <property type="project" value="UniProtKB-KW"/>
</dbReference>